<dbReference type="Pfam" id="PF03476">
    <property type="entry name" value="MOSC_N"/>
    <property type="match status" value="1"/>
</dbReference>
<proteinExistence type="predicted"/>
<dbReference type="InterPro" id="IPR005302">
    <property type="entry name" value="MoCF_Sase_C"/>
</dbReference>
<reference evidence="2 3" key="1">
    <citation type="submission" date="2014-04" db="EMBL/GenBank/DDBJ databases">
        <title>Characterization and application of a salt tolerant electro-active bacterium.</title>
        <authorList>
            <person name="Yang L."/>
            <person name="Wei S."/>
            <person name="Tay Q.X.M."/>
        </authorList>
    </citation>
    <scope>NUCLEOTIDE SEQUENCE [LARGE SCALE GENOMIC DNA]</scope>
    <source>
        <strain evidence="2 3">LY1</strain>
    </source>
</reference>
<dbReference type="GO" id="GO:0030151">
    <property type="term" value="F:molybdenum ion binding"/>
    <property type="evidence" value="ECO:0007669"/>
    <property type="project" value="InterPro"/>
</dbReference>
<name>A0A074L0E3_9BACT</name>
<evidence type="ECO:0000313" key="2">
    <source>
        <dbReference type="EMBL" id="KEO73343.1"/>
    </source>
</evidence>
<dbReference type="PROSITE" id="PS51340">
    <property type="entry name" value="MOSC"/>
    <property type="match status" value="1"/>
</dbReference>
<dbReference type="SUPFAM" id="SSF50800">
    <property type="entry name" value="PK beta-barrel domain-like"/>
    <property type="match status" value="1"/>
</dbReference>
<dbReference type="GO" id="GO:0030170">
    <property type="term" value="F:pyridoxal phosphate binding"/>
    <property type="evidence" value="ECO:0007669"/>
    <property type="project" value="InterPro"/>
</dbReference>
<comment type="caution">
    <text evidence="2">The sequence shown here is derived from an EMBL/GenBank/DDBJ whole genome shotgun (WGS) entry which is preliminary data.</text>
</comment>
<dbReference type="PANTHER" id="PTHR14237:SF19">
    <property type="entry name" value="MITOCHONDRIAL AMIDOXIME REDUCING COMPONENT 1"/>
    <property type="match status" value="1"/>
</dbReference>
<dbReference type="SUPFAM" id="SSF141673">
    <property type="entry name" value="MOSC N-terminal domain-like"/>
    <property type="match status" value="1"/>
</dbReference>
<dbReference type="Pfam" id="PF03473">
    <property type="entry name" value="MOSC"/>
    <property type="match status" value="1"/>
</dbReference>
<sequence>MKLRDIYIYPIKSLGGIRLEEAQVEEKGLQYDRRWMLVDKEGNFLTQRKHENMALFQVVLNDKGLRVFLKNDQESNILIPYDLCTGKKLYVQIWEDKVEAQVVDEVISSWFTQQLGIPCDLVVMPESTKRKLKPQYAVNEETVSFADGMPYLIIGQASLDDLNSRLQSPVPMNRFRPNFVFSGGEPFDEDRAGTIMIGASHFKITKPCARCVMVTIDQTSGEKGKEPLKTLASYRTVNKKVMFGQNMLLLSGSTVKVGDEVIMGSCQMD</sequence>
<dbReference type="OrthoDB" id="581532at2"/>
<feature type="domain" description="MOSC" evidence="1">
    <location>
        <begin position="119"/>
        <end position="264"/>
    </location>
</feature>
<dbReference type="EMBL" id="JMIH01000022">
    <property type="protein sequence ID" value="KEO73343.1"/>
    <property type="molecule type" value="Genomic_DNA"/>
</dbReference>
<dbReference type="STRING" id="1048983.EL17_13435"/>
<evidence type="ECO:0000313" key="3">
    <source>
        <dbReference type="Proteomes" id="UP000027821"/>
    </source>
</evidence>
<dbReference type="RefSeq" id="WP_035075229.1">
    <property type="nucleotide sequence ID" value="NZ_JMIH01000022.1"/>
</dbReference>
<organism evidence="2 3">
    <name type="scientific">Anditalea andensis</name>
    <dbReference type="NCBI Taxonomy" id="1048983"/>
    <lineage>
        <taxon>Bacteria</taxon>
        <taxon>Pseudomonadati</taxon>
        <taxon>Bacteroidota</taxon>
        <taxon>Cytophagia</taxon>
        <taxon>Cytophagales</taxon>
        <taxon>Cytophagaceae</taxon>
        <taxon>Anditalea</taxon>
    </lineage>
</organism>
<protein>
    <submittedName>
        <fullName evidence="2">Oxidoreductase</fullName>
    </submittedName>
</protein>
<accession>A0A074L0E3</accession>
<dbReference type="InterPro" id="IPR011037">
    <property type="entry name" value="Pyrv_Knase-like_insert_dom_sf"/>
</dbReference>
<dbReference type="PANTHER" id="PTHR14237">
    <property type="entry name" value="MOLYBDOPTERIN COFACTOR SULFURASE MOSC"/>
    <property type="match status" value="1"/>
</dbReference>
<dbReference type="InterPro" id="IPR005303">
    <property type="entry name" value="MOCOS_middle"/>
</dbReference>
<gene>
    <name evidence="2" type="ORF">EL17_13435</name>
</gene>
<dbReference type="Proteomes" id="UP000027821">
    <property type="component" value="Unassembled WGS sequence"/>
</dbReference>
<dbReference type="eggNOG" id="COG3217">
    <property type="taxonomic scope" value="Bacteria"/>
</dbReference>
<dbReference type="GO" id="GO:0003824">
    <property type="term" value="F:catalytic activity"/>
    <property type="evidence" value="ECO:0007669"/>
    <property type="project" value="InterPro"/>
</dbReference>
<keyword evidence="3" id="KW-1185">Reference proteome</keyword>
<dbReference type="AlphaFoldDB" id="A0A074L0E3"/>
<evidence type="ECO:0000259" key="1">
    <source>
        <dbReference type="PROSITE" id="PS51340"/>
    </source>
</evidence>